<dbReference type="PANTHER" id="PTHR43677">
    <property type="entry name" value="SHORT-CHAIN DEHYDROGENASE/REDUCTASE"/>
    <property type="match status" value="1"/>
</dbReference>
<feature type="domain" description="Enoyl reductase (ER)" evidence="1">
    <location>
        <begin position="15"/>
        <end position="326"/>
    </location>
</feature>
<dbReference type="InterPro" id="IPR051397">
    <property type="entry name" value="Zn-ADH-like_protein"/>
</dbReference>
<dbReference type="Gene3D" id="3.90.180.10">
    <property type="entry name" value="Medium-chain alcohol dehydrogenases, catalytic domain"/>
    <property type="match status" value="1"/>
</dbReference>
<name>A0A1E3H575_9HYPH</name>
<dbReference type="SUPFAM" id="SSF51735">
    <property type="entry name" value="NAD(P)-binding Rossmann-fold domains"/>
    <property type="match status" value="1"/>
</dbReference>
<dbReference type="CDD" id="cd08288">
    <property type="entry name" value="MDR_yhdh"/>
    <property type="match status" value="1"/>
</dbReference>
<keyword evidence="2" id="KW-0560">Oxidoreductase</keyword>
<proteinExistence type="predicted"/>
<dbReference type="InterPro" id="IPR036291">
    <property type="entry name" value="NAD(P)-bd_dom_sf"/>
</dbReference>
<protein>
    <submittedName>
        <fullName evidence="2">Acrylyl-CoA reductase AcuI</fullName>
        <ecNumber evidence="2">1.3.1.84</ecNumber>
    </submittedName>
</protein>
<dbReference type="GO" id="GO:0043957">
    <property type="term" value="F:acryloyl-CoA reductase (NADPH) activity"/>
    <property type="evidence" value="ECO:0007669"/>
    <property type="project" value="UniProtKB-EC"/>
</dbReference>
<organism evidence="2 3">
    <name type="scientific">Methylobrevis pamukkalensis</name>
    <dbReference type="NCBI Taxonomy" id="1439726"/>
    <lineage>
        <taxon>Bacteria</taxon>
        <taxon>Pseudomonadati</taxon>
        <taxon>Pseudomonadota</taxon>
        <taxon>Alphaproteobacteria</taxon>
        <taxon>Hyphomicrobiales</taxon>
        <taxon>Pleomorphomonadaceae</taxon>
        <taxon>Methylobrevis</taxon>
    </lineage>
</organism>
<sequence>MEQFKAILVERDAEKRQSLRVADLTEADLMEGDVVVRVAHSTVNYKDGLAITGKLPVVRRWPMIPGIDLAGTVVSSQDPEFSPGDEVVLNGWGVGEVHYGAYAGLARVKGDWLIHKPEGLSGADCMAVGTAGYTAMLCVLALERHGLTPAMGPVVVSGANGGVGTVAITLLARLGWHVIAVTGRTSEAEFLASLGAAEVLDRAELSGEPKLLGKERWIAGVDTVGSKVLANMLAMTTGEGAVAACGNAMGMDLTTSVAPFILRGVSLLGINSVTVPRDRRVAAWARLAADLDRDKLAALTTRIGFDEIVQTATDIVEGKVRGRVVVDIG</sequence>
<dbReference type="InterPro" id="IPR013154">
    <property type="entry name" value="ADH-like_N"/>
</dbReference>
<comment type="caution">
    <text evidence="2">The sequence shown here is derived from an EMBL/GenBank/DDBJ whole genome shotgun (WGS) entry which is preliminary data.</text>
</comment>
<dbReference type="Proteomes" id="UP000094622">
    <property type="component" value="Unassembled WGS sequence"/>
</dbReference>
<dbReference type="PANTHER" id="PTHR43677:SF1">
    <property type="entry name" value="ACRYLYL-COA REDUCTASE ACUI-RELATED"/>
    <property type="match status" value="1"/>
</dbReference>
<dbReference type="PATRIC" id="fig|1439726.3.peg.1804"/>
<evidence type="ECO:0000313" key="2">
    <source>
        <dbReference type="EMBL" id="ODN70936.1"/>
    </source>
</evidence>
<evidence type="ECO:0000313" key="3">
    <source>
        <dbReference type="Proteomes" id="UP000094622"/>
    </source>
</evidence>
<dbReference type="AlphaFoldDB" id="A0A1E3H575"/>
<evidence type="ECO:0000259" key="1">
    <source>
        <dbReference type="SMART" id="SM00829"/>
    </source>
</evidence>
<dbReference type="InterPro" id="IPR020843">
    <property type="entry name" value="ER"/>
</dbReference>
<accession>A0A1E3H575</accession>
<dbReference type="RefSeq" id="WP_069306535.1">
    <property type="nucleotide sequence ID" value="NZ_MCRJ01000034.1"/>
</dbReference>
<dbReference type="OrthoDB" id="9782155at2"/>
<dbReference type="EC" id="1.3.1.84" evidence="2"/>
<dbReference type="NCBIfam" id="TIGR02823">
    <property type="entry name" value="oxido_YhdH"/>
    <property type="match status" value="1"/>
</dbReference>
<reference evidence="2 3" key="1">
    <citation type="submission" date="2016-07" db="EMBL/GenBank/DDBJ databases">
        <title>Draft Genome Sequence of Methylobrevis pamukkalensis PK2.</title>
        <authorList>
            <person name="Vasilenko O.V."/>
            <person name="Doronina N.V."/>
            <person name="Shmareva M.N."/>
            <person name="Tarlachkov S.V."/>
            <person name="Mustakhimov I."/>
            <person name="Trotsenko Y.A."/>
        </authorList>
    </citation>
    <scope>NUCLEOTIDE SEQUENCE [LARGE SCALE GENOMIC DNA]</scope>
    <source>
        <strain evidence="2 3">PK2</strain>
    </source>
</reference>
<dbReference type="Pfam" id="PF00107">
    <property type="entry name" value="ADH_zinc_N"/>
    <property type="match status" value="1"/>
</dbReference>
<dbReference type="Pfam" id="PF08240">
    <property type="entry name" value="ADH_N"/>
    <property type="match status" value="1"/>
</dbReference>
<dbReference type="InterPro" id="IPR014188">
    <property type="entry name" value="Acrylyl-CoA_reductase_AcuI"/>
</dbReference>
<dbReference type="EMBL" id="MCRJ01000034">
    <property type="protein sequence ID" value="ODN70936.1"/>
    <property type="molecule type" value="Genomic_DNA"/>
</dbReference>
<dbReference type="SMART" id="SM00829">
    <property type="entry name" value="PKS_ER"/>
    <property type="match status" value="1"/>
</dbReference>
<keyword evidence="3" id="KW-1185">Reference proteome</keyword>
<dbReference type="InterPro" id="IPR011032">
    <property type="entry name" value="GroES-like_sf"/>
</dbReference>
<dbReference type="Gene3D" id="3.40.50.720">
    <property type="entry name" value="NAD(P)-binding Rossmann-like Domain"/>
    <property type="match status" value="1"/>
</dbReference>
<gene>
    <name evidence="2" type="primary">acuI</name>
    <name evidence="2" type="ORF">A6302_01708</name>
</gene>
<dbReference type="InterPro" id="IPR013149">
    <property type="entry name" value="ADH-like_C"/>
</dbReference>
<dbReference type="SUPFAM" id="SSF50129">
    <property type="entry name" value="GroES-like"/>
    <property type="match status" value="1"/>
</dbReference>